<keyword evidence="7" id="KW-1185">Reference proteome</keyword>
<dbReference type="EMBL" id="CATQJA010002598">
    <property type="protein sequence ID" value="CAJ0572448.1"/>
    <property type="molecule type" value="Genomic_DNA"/>
</dbReference>
<evidence type="ECO:0008006" key="8">
    <source>
        <dbReference type="Google" id="ProtNLM"/>
    </source>
</evidence>
<dbReference type="Pfam" id="PF01920">
    <property type="entry name" value="Prefoldin_2"/>
    <property type="match status" value="1"/>
</dbReference>
<evidence type="ECO:0000256" key="3">
    <source>
        <dbReference type="ARBA" id="ARBA00023186"/>
    </source>
</evidence>
<protein>
    <recommendedName>
        <fullName evidence="8">Prefoldin subunit 4</fullName>
    </recommendedName>
</protein>
<dbReference type="GO" id="GO:0006457">
    <property type="term" value="P:protein folding"/>
    <property type="evidence" value="ECO:0007669"/>
    <property type="project" value="InterPro"/>
</dbReference>
<dbReference type="PANTHER" id="PTHR21100:SF9">
    <property type="entry name" value="PREFOLDIN SUBUNIT 4"/>
    <property type="match status" value="1"/>
</dbReference>
<dbReference type="GO" id="GO:0005737">
    <property type="term" value="C:cytoplasm"/>
    <property type="evidence" value="ECO:0007669"/>
    <property type="project" value="TreeGrafter"/>
</dbReference>
<evidence type="ECO:0000256" key="2">
    <source>
        <dbReference type="ARBA" id="ARBA00011695"/>
    </source>
</evidence>
<feature type="compositionally biased region" description="Basic and acidic residues" evidence="5">
    <location>
        <begin position="86"/>
        <end position="104"/>
    </location>
</feature>
<keyword evidence="3" id="KW-0143">Chaperone</keyword>
<accession>A0AA36CQF1</accession>
<feature type="coiled-coil region" evidence="4">
    <location>
        <begin position="22"/>
        <end position="49"/>
    </location>
</feature>
<evidence type="ECO:0000313" key="7">
    <source>
        <dbReference type="Proteomes" id="UP001177023"/>
    </source>
</evidence>
<sequence length="131" mass="14953">MLDHSDDQPAVTAEDQRLINKFARLHQNFAQLREEMAALRTDIENINEAVDEILLFGDDEGQAIPYRIGQTFVHSDSDTLNEQLEKDKVKSAADLETKESKSSELSEQMSQLKANLYEKFGDHINLETEKD</sequence>
<dbReference type="GO" id="GO:0016272">
    <property type="term" value="C:prefoldin complex"/>
    <property type="evidence" value="ECO:0007669"/>
    <property type="project" value="InterPro"/>
</dbReference>
<evidence type="ECO:0000256" key="4">
    <source>
        <dbReference type="SAM" id="Coils"/>
    </source>
</evidence>
<proteinExistence type="inferred from homology"/>
<organism evidence="6 7">
    <name type="scientific">Mesorhabditis spiculigera</name>
    <dbReference type="NCBI Taxonomy" id="96644"/>
    <lineage>
        <taxon>Eukaryota</taxon>
        <taxon>Metazoa</taxon>
        <taxon>Ecdysozoa</taxon>
        <taxon>Nematoda</taxon>
        <taxon>Chromadorea</taxon>
        <taxon>Rhabditida</taxon>
        <taxon>Rhabditina</taxon>
        <taxon>Rhabditomorpha</taxon>
        <taxon>Rhabditoidea</taxon>
        <taxon>Rhabditidae</taxon>
        <taxon>Mesorhabditinae</taxon>
        <taxon>Mesorhabditis</taxon>
    </lineage>
</organism>
<evidence type="ECO:0000256" key="5">
    <source>
        <dbReference type="SAM" id="MobiDB-lite"/>
    </source>
</evidence>
<comment type="subunit">
    <text evidence="2">Heterohexamer of two PFD-alpha type and four PFD-beta type subunits.</text>
</comment>
<dbReference type="InterPro" id="IPR002777">
    <property type="entry name" value="PFD_beta-like"/>
</dbReference>
<dbReference type="Proteomes" id="UP001177023">
    <property type="component" value="Unassembled WGS sequence"/>
</dbReference>
<evidence type="ECO:0000256" key="1">
    <source>
        <dbReference type="ARBA" id="ARBA00008045"/>
    </source>
</evidence>
<dbReference type="AlphaFoldDB" id="A0AA36CQF1"/>
<comment type="caution">
    <text evidence="6">The sequence shown here is derived from an EMBL/GenBank/DDBJ whole genome shotgun (WGS) entry which is preliminary data.</text>
</comment>
<dbReference type="PIRSF" id="PIRSF016477">
    <property type="entry name" value="Prefoldin_subunit_4"/>
    <property type="match status" value="1"/>
</dbReference>
<evidence type="ECO:0000313" key="6">
    <source>
        <dbReference type="EMBL" id="CAJ0572448.1"/>
    </source>
</evidence>
<feature type="non-terminal residue" evidence="6">
    <location>
        <position position="131"/>
    </location>
</feature>
<dbReference type="SUPFAM" id="SSF46579">
    <property type="entry name" value="Prefoldin"/>
    <property type="match status" value="1"/>
</dbReference>
<dbReference type="InterPro" id="IPR009053">
    <property type="entry name" value="Prefoldin"/>
</dbReference>
<dbReference type="PANTHER" id="PTHR21100">
    <property type="entry name" value="PREFOLDIN SUBUNIT 4"/>
    <property type="match status" value="1"/>
</dbReference>
<comment type="similarity">
    <text evidence="1">Belongs to the prefoldin subunit beta family.</text>
</comment>
<dbReference type="CDD" id="cd23165">
    <property type="entry name" value="Prefoldin_4"/>
    <property type="match status" value="1"/>
</dbReference>
<feature type="region of interest" description="Disordered" evidence="5">
    <location>
        <begin position="86"/>
        <end position="106"/>
    </location>
</feature>
<reference evidence="6" key="1">
    <citation type="submission" date="2023-06" db="EMBL/GenBank/DDBJ databases">
        <authorList>
            <person name="Delattre M."/>
        </authorList>
    </citation>
    <scope>NUCLEOTIDE SEQUENCE</scope>
    <source>
        <strain evidence="6">AF72</strain>
    </source>
</reference>
<name>A0AA36CQF1_9BILA</name>
<gene>
    <name evidence="6" type="ORF">MSPICULIGERA_LOCUS10833</name>
</gene>
<dbReference type="InterPro" id="IPR016661">
    <property type="entry name" value="PFDN4"/>
</dbReference>
<dbReference type="Gene3D" id="1.10.287.370">
    <property type="match status" value="1"/>
</dbReference>
<dbReference type="GO" id="GO:0051082">
    <property type="term" value="F:unfolded protein binding"/>
    <property type="evidence" value="ECO:0007669"/>
    <property type="project" value="InterPro"/>
</dbReference>
<keyword evidence="4" id="KW-0175">Coiled coil</keyword>